<dbReference type="SMART" id="SM00020">
    <property type="entry name" value="Tryp_SPc"/>
    <property type="match status" value="1"/>
</dbReference>
<sequence length="568" mass="65184">MSLLFLLVLFQWATTSEAYKIGDCGIVYEKTHPLVGDGTDAEHNQFPWHVAIYKLGKNSAYEYICGGSIIDSEIIITAAHCIFNETAQDIDYSPMMVVTGKYNGSWDIHDDQGRGQRLEVIKKNVRPSYRGLQSLYDQDIALLALNDSIIFSDIVMPICIEWDFMNMPTDGELGVFVGWGYDSNNVLSKVLQVTRVQPVNYIDCRKRMEKGTTFYIMGDKFCVKTPDDESTLERGDSGGGSVFKRSFGTGEEAKEKYYLYGILSSARDATNHSYIFTNISSHVPWINSTKLQLIDESKTRRVCGIRTPINYTMPGGFVRSYTNYPWLATIYMKKNGKFFGIRCVGTIIHQRAIITSTWCIKDTRPHYKGVEFRVITGKHELYMNKKEKEDGHLDHTITKYHRQQNYVDWNSRTENDMVILIIEPGINFTTAVVPICMDWVRRFQITEKVGMIASWDIDECHCQVVANYTYLNITDCAEAFQDEEEYQTYVTSEKVCGRYHNGTRFLYGSDIGAGFFFYKNGTTKHYLQGIVSRGRPTDQDFLIFTNVELNLRWISDIVLSIYNPGSWY</sequence>
<evidence type="ECO:0000256" key="3">
    <source>
        <dbReference type="SAM" id="SignalP"/>
    </source>
</evidence>
<dbReference type="InterPro" id="IPR018114">
    <property type="entry name" value="TRYPSIN_HIS"/>
</dbReference>
<keyword evidence="3" id="KW-0732">Signal</keyword>
<dbReference type="InterPro" id="IPR051487">
    <property type="entry name" value="Ser/Thr_Proteases_Immune/Dev"/>
</dbReference>
<evidence type="ECO:0000256" key="2">
    <source>
        <dbReference type="ARBA" id="ARBA00024195"/>
    </source>
</evidence>
<dbReference type="InterPro" id="IPR009003">
    <property type="entry name" value="Peptidase_S1_PA"/>
</dbReference>
<protein>
    <recommendedName>
        <fullName evidence="4">Peptidase S1 domain-containing protein</fullName>
    </recommendedName>
</protein>
<organism evidence="5 6">
    <name type="scientific">Nezara viridula</name>
    <name type="common">Southern green stink bug</name>
    <name type="synonym">Cimex viridulus</name>
    <dbReference type="NCBI Taxonomy" id="85310"/>
    <lineage>
        <taxon>Eukaryota</taxon>
        <taxon>Metazoa</taxon>
        <taxon>Ecdysozoa</taxon>
        <taxon>Arthropoda</taxon>
        <taxon>Hexapoda</taxon>
        <taxon>Insecta</taxon>
        <taxon>Pterygota</taxon>
        <taxon>Neoptera</taxon>
        <taxon>Paraneoptera</taxon>
        <taxon>Hemiptera</taxon>
        <taxon>Heteroptera</taxon>
        <taxon>Panheteroptera</taxon>
        <taxon>Pentatomomorpha</taxon>
        <taxon>Pentatomoidea</taxon>
        <taxon>Pentatomidae</taxon>
        <taxon>Pentatominae</taxon>
        <taxon>Nezara</taxon>
    </lineage>
</organism>
<dbReference type="EMBL" id="OV725081">
    <property type="protein sequence ID" value="CAH1401244.1"/>
    <property type="molecule type" value="Genomic_DNA"/>
</dbReference>
<dbReference type="FunFam" id="2.40.10.10:FF:000068">
    <property type="entry name" value="transmembrane protease serine 2"/>
    <property type="match status" value="1"/>
</dbReference>
<name>A0A9P0MQH5_NEZVI</name>
<dbReference type="PROSITE" id="PS00134">
    <property type="entry name" value="TRYPSIN_HIS"/>
    <property type="match status" value="1"/>
</dbReference>
<accession>A0A9P0MQH5</accession>
<feature type="chain" id="PRO_5040449106" description="Peptidase S1 domain-containing protein" evidence="3">
    <location>
        <begin position="19"/>
        <end position="568"/>
    </location>
</feature>
<dbReference type="PANTHER" id="PTHR24256">
    <property type="entry name" value="TRYPTASE-RELATED"/>
    <property type="match status" value="1"/>
</dbReference>
<evidence type="ECO:0000256" key="1">
    <source>
        <dbReference type="ARBA" id="ARBA00023157"/>
    </source>
</evidence>
<evidence type="ECO:0000259" key="4">
    <source>
        <dbReference type="PROSITE" id="PS50240"/>
    </source>
</evidence>
<dbReference type="GO" id="GO:0004252">
    <property type="term" value="F:serine-type endopeptidase activity"/>
    <property type="evidence" value="ECO:0007669"/>
    <property type="project" value="InterPro"/>
</dbReference>
<proteinExistence type="inferred from homology"/>
<feature type="signal peptide" evidence="3">
    <location>
        <begin position="1"/>
        <end position="18"/>
    </location>
</feature>
<dbReference type="Proteomes" id="UP001152798">
    <property type="component" value="Chromosome 5"/>
</dbReference>
<dbReference type="AlphaFoldDB" id="A0A9P0MQH5"/>
<reference evidence="5" key="1">
    <citation type="submission" date="2022-01" db="EMBL/GenBank/DDBJ databases">
        <authorList>
            <person name="King R."/>
        </authorList>
    </citation>
    <scope>NUCLEOTIDE SEQUENCE</scope>
</reference>
<keyword evidence="1" id="KW-1015">Disulfide bond</keyword>
<evidence type="ECO:0000313" key="5">
    <source>
        <dbReference type="EMBL" id="CAH1401244.1"/>
    </source>
</evidence>
<keyword evidence="6" id="KW-1185">Reference proteome</keyword>
<dbReference type="SUPFAM" id="SSF50494">
    <property type="entry name" value="Trypsin-like serine proteases"/>
    <property type="match status" value="2"/>
</dbReference>
<feature type="domain" description="Peptidase S1" evidence="4">
    <location>
        <begin position="313"/>
        <end position="559"/>
    </location>
</feature>
<dbReference type="OrthoDB" id="8170759at2759"/>
<dbReference type="PROSITE" id="PS50240">
    <property type="entry name" value="TRYPSIN_DOM"/>
    <property type="match status" value="2"/>
</dbReference>
<dbReference type="Pfam" id="PF00089">
    <property type="entry name" value="Trypsin"/>
    <property type="match status" value="2"/>
</dbReference>
<dbReference type="Gene3D" id="2.40.10.10">
    <property type="entry name" value="Trypsin-like serine proteases"/>
    <property type="match status" value="3"/>
</dbReference>
<feature type="domain" description="Peptidase S1" evidence="4">
    <location>
        <begin position="34"/>
        <end position="291"/>
    </location>
</feature>
<gene>
    <name evidence="5" type="ORF">NEZAVI_LOCUS10308</name>
</gene>
<dbReference type="InterPro" id="IPR043504">
    <property type="entry name" value="Peptidase_S1_PA_chymotrypsin"/>
</dbReference>
<evidence type="ECO:0000313" key="6">
    <source>
        <dbReference type="Proteomes" id="UP001152798"/>
    </source>
</evidence>
<dbReference type="InterPro" id="IPR001314">
    <property type="entry name" value="Peptidase_S1A"/>
</dbReference>
<dbReference type="InterPro" id="IPR001254">
    <property type="entry name" value="Trypsin_dom"/>
</dbReference>
<comment type="similarity">
    <text evidence="2">Belongs to the peptidase S1 family. CLIP subfamily.</text>
</comment>
<dbReference type="GO" id="GO:0006508">
    <property type="term" value="P:proteolysis"/>
    <property type="evidence" value="ECO:0007669"/>
    <property type="project" value="InterPro"/>
</dbReference>
<dbReference type="CDD" id="cd00190">
    <property type="entry name" value="Tryp_SPc"/>
    <property type="match status" value="1"/>
</dbReference>
<dbReference type="PRINTS" id="PR00722">
    <property type="entry name" value="CHYMOTRYPSIN"/>
</dbReference>